<dbReference type="SUPFAM" id="SSF47874">
    <property type="entry name" value="Annexin"/>
    <property type="match status" value="1"/>
</dbReference>
<evidence type="ECO:0000256" key="4">
    <source>
        <dbReference type="SAM" id="SignalP"/>
    </source>
</evidence>
<name>A0AAD7WXJ8_9TELE</name>
<comment type="caution">
    <text evidence="5">The sequence shown here is derived from an EMBL/GenBank/DDBJ whole genome shotgun (WGS) entry which is preliminary data.</text>
</comment>
<keyword evidence="6" id="KW-1185">Reference proteome</keyword>
<reference evidence="5" key="1">
    <citation type="journal article" date="2023" name="Science">
        <title>Genome structures resolve the early diversification of teleost fishes.</title>
        <authorList>
            <person name="Parey E."/>
            <person name="Louis A."/>
            <person name="Montfort J."/>
            <person name="Bouchez O."/>
            <person name="Roques C."/>
            <person name="Iampietro C."/>
            <person name="Lluch J."/>
            <person name="Castinel A."/>
            <person name="Donnadieu C."/>
            <person name="Desvignes T."/>
            <person name="Floi Bucao C."/>
            <person name="Jouanno E."/>
            <person name="Wen M."/>
            <person name="Mejri S."/>
            <person name="Dirks R."/>
            <person name="Jansen H."/>
            <person name="Henkel C."/>
            <person name="Chen W.J."/>
            <person name="Zahm M."/>
            <person name="Cabau C."/>
            <person name="Klopp C."/>
            <person name="Thompson A.W."/>
            <person name="Robinson-Rechavi M."/>
            <person name="Braasch I."/>
            <person name="Lecointre G."/>
            <person name="Bobe J."/>
            <person name="Postlethwait J.H."/>
            <person name="Berthelot C."/>
            <person name="Roest Crollius H."/>
            <person name="Guiguen Y."/>
        </authorList>
    </citation>
    <scope>NUCLEOTIDE SEQUENCE</scope>
    <source>
        <strain evidence="5">NC1722</strain>
    </source>
</reference>
<dbReference type="GO" id="GO:0005509">
    <property type="term" value="F:calcium ion binding"/>
    <property type="evidence" value="ECO:0007669"/>
    <property type="project" value="InterPro"/>
</dbReference>
<accession>A0AAD7WXJ8</accession>
<dbReference type="InterPro" id="IPR018502">
    <property type="entry name" value="Annexin_repeat"/>
</dbReference>
<evidence type="ECO:0000256" key="1">
    <source>
        <dbReference type="ARBA" id="ARBA00007831"/>
    </source>
</evidence>
<evidence type="ECO:0000256" key="3">
    <source>
        <dbReference type="ARBA" id="ARBA00023216"/>
    </source>
</evidence>
<dbReference type="AlphaFoldDB" id="A0AAD7WXJ8"/>
<keyword evidence="4" id="KW-0732">Signal</keyword>
<feature type="chain" id="PRO_5042168332" description="Annexin" evidence="4">
    <location>
        <begin position="24"/>
        <end position="76"/>
    </location>
</feature>
<evidence type="ECO:0000313" key="5">
    <source>
        <dbReference type="EMBL" id="KAJ8412887.1"/>
    </source>
</evidence>
<gene>
    <name evidence="5" type="ORF">AAFF_G00104690</name>
</gene>
<keyword evidence="3" id="KW-0041">Annexin</keyword>
<proteinExistence type="inferred from homology"/>
<dbReference type="Gene3D" id="1.10.220.10">
    <property type="entry name" value="Annexin"/>
    <property type="match status" value="1"/>
</dbReference>
<protein>
    <recommendedName>
        <fullName evidence="7">Annexin</fullName>
    </recommendedName>
</protein>
<comment type="similarity">
    <text evidence="1">Belongs to the annexin family.</text>
</comment>
<keyword evidence="2" id="KW-0677">Repeat</keyword>
<evidence type="ECO:0000256" key="2">
    <source>
        <dbReference type="ARBA" id="ARBA00022737"/>
    </source>
</evidence>
<dbReference type="GO" id="GO:0005544">
    <property type="term" value="F:calcium-dependent phospholipid binding"/>
    <property type="evidence" value="ECO:0007669"/>
    <property type="project" value="InterPro"/>
</dbReference>
<evidence type="ECO:0008006" key="7">
    <source>
        <dbReference type="Google" id="ProtNLM"/>
    </source>
</evidence>
<organism evidence="5 6">
    <name type="scientific">Aldrovandia affinis</name>
    <dbReference type="NCBI Taxonomy" id="143900"/>
    <lineage>
        <taxon>Eukaryota</taxon>
        <taxon>Metazoa</taxon>
        <taxon>Chordata</taxon>
        <taxon>Craniata</taxon>
        <taxon>Vertebrata</taxon>
        <taxon>Euteleostomi</taxon>
        <taxon>Actinopterygii</taxon>
        <taxon>Neopterygii</taxon>
        <taxon>Teleostei</taxon>
        <taxon>Notacanthiformes</taxon>
        <taxon>Halosauridae</taxon>
        <taxon>Aldrovandia</taxon>
    </lineage>
</organism>
<evidence type="ECO:0000313" key="6">
    <source>
        <dbReference type="Proteomes" id="UP001221898"/>
    </source>
</evidence>
<dbReference type="PROSITE" id="PS51897">
    <property type="entry name" value="ANNEXIN_2"/>
    <property type="match status" value="1"/>
</dbReference>
<dbReference type="Proteomes" id="UP001221898">
    <property type="component" value="Unassembled WGS sequence"/>
</dbReference>
<feature type="signal peptide" evidence="4">
    <location>
        <begin position="1"/>
        <end position="23"/>
    </location>
</feature>
<sequence>MFYRKVIMALVAEFLGQLTLNFSGESEPKYPTVVPVADLDPEKDAARIETAFKGTGVDEQTIIDILTKRSYPRGAR</sequence>
<dbReference type="InterPro" id="IPR037104">
    <property type="entry name" value="Annexin_sf"/>
</dbReference>
<dbReference type="Pfam" id="PF00191">
    <property type="entry name" value="Annexin"/>
    <property type="match status" value="1"/>
</dbReference>
<dbReference type="EMBL" id="JAINUG010000017">
    <property type="protein sequence ID" value="KAJ8412887.1"/>
    <property type="molecule type" value="Genomic_DNA"/>
</dbReference>